<comment type="caution">
    <text evidence="3">The sequence shown here is derived from an EMBL/GenBank/DDBJ whole genome shotgun (WGS) entry which is preliminary data.</text>
</comment>
<keyword evidence="2" id="KW-1133">Transmembrane helix</keyword>
<evidence type="ECO:0000256" key="1">
    <source>
        <dbReference type="SAM" id="MobiDB-lite"/>
    </source>
</evidence>
<dbReference type="Proteomes" id="UP000604046">
    <property type="component" value="Unassembled WGS sequence"/>
</dbReference>
<dbReference type="EMBL" id="CAJNDS010002401">
    <property type="protein sequence ID" value="CAE7460696.1"/>
    <property type="molecule type" value="Genomic_DNA"/>
</dbReference>
<organism evidence="3 4">
    <name type="scientific">Symbiodinium natans</name>
    <dbReference type="NCBI Taxonomy" id="878477"/>
    <lineage>
        <taxon>Eukaryota</taxon>
        <taxon>Sar</taxon>
        <taxon>Alveolata</taxon>
        <taxon>Dinophyceae</taxon>
        <taxon>Suessiales</taxon>
        <taxon>Symbiodiniaceae</taxon>
        <taxon>Symbiodinium</taxon>
    </lineage>
</organism>
<proteinExistence type="predicted"/>
<feature type="compositionally biased region" description="Basic and acidic residues" evidence="1">
    <location>
        <begin position="160"/>
        <end position="199"/>
    </location>
</feature>
<keyword evidence="4" id="KW-1185">Reference proteome</keyword>
<reference evidence="3" key="1">
    <citation type="submission" date="2021-02" db="EMBL/GenBank/DDBJ databases">
        <authorList>
            <person name="Dougan E. K."/>
            <person name="Rhodes N."/>
            <person name="Thang M."/>
            <person name="Chan C."/>
        </authorList>
    </citation>
    <scope>NUCLEOTIDE SEQUENCE</scope>
</reference>
<name>A0A812S0U2_9DINO</name>
<keyword evidence="2" id="KW-0472">Membrane</keyword>
<accession>A0A812S0U2</accession>
<gene>
    <name evidence="3" type="ORF">SNAT2548_LOCUS25579</name>
</gene>
<feature type="region of interest" description="Disordered" evidence="1">
    <location>
        <begin position="156"/>
        <end position="206"/>
    </location>
</feature>
<feature type="transmembrane region" description="Helical" evidence="2">
    <location>
        <begin position="82"/>
        <end position="100"/>
    </location>
</feature>
<keyword evidence="2" id="KW-0812">Transmembrane</keyword>
<sequence length="206" mass="22792">MSLVQSLGVSLVPSGQQHQAQNQRPSETVQLVQIGVFALLSLAMLMRSDPVVLVAEIRATILDFVAEIRTTILMLAPTCIQLAPYLAGLALAAIALRILFEYHRGRLYVRALEAESSKQKAEIEANRAVQVEDAKARGKAEEARIAIAAAKTTEAAARAAEAKKEEREAKAEERERQERQEEKREREERLRSERAKNAKGDGCAMM</sequence>
<dbReference type="AlphaFoldDB" id="A0A812S0U2"/>
<evidence type="ECO:0000313" key="3">
    <source>
        <dbReference type="EMBL" id="CAE7460696.1"/>
    </source>
</evidence>
<protein>
    <submittedName>
        <fullName evidence="3">Uncharacterized protein</fullName>
    </submittedName>
</protein>
<evidence type="ECO:0000256" key="2">
    <source>
        <dbReference type="SAM" id="Phobius"/>
    </source>
</evidence>
<evidence type="ECO:0000313" key="4">
    <source>
        <dbReference type="Proteomes" id="UP000604046"/>
    </source>
</evidence>